<dbReference type="OrthoDB" id="289835at2157"/>
<keyword evidence="5 7" id="KW-1133">Transmembrane helix</keyword>
<evidence type="ECO:0000256" key="7">
    <source>
        <dbReference type="RuleBase" id="RU363032"/>
    </source>
</evidence>
<dbReference type="GO" id="GO:0005886">
    <property type="term" value="C:plasma membrane"/>
    <property type="evidence" value="ECO:0007669"/>
    <property type="project" value="UniProtKB-SubCell"/>
</dbReference>
<sequence>MHEKSKTEALWRFGGYGFLIAAALFMIVPIYWIVIASTLPQSAILSSSGALPQLLPGGHFVENFQALQSRQYVNFMSSVWNSIFIAIVYTVLALILCSMAGFAFAKYEFRFKKSIFAGILATLIIPVNLLVIPLFLVMSTANMTNTYAAVILPWAAYPVGIFFMRQSMQAIPDALLESARMDGASEFQLFYRVAIPSMRSSMAALAVILFLFQWNMFLWPLVVLDTDKFTIPVAITKIMGQQVVAFDQLMVASAVAILPMFVVFLALQKYFVRGILSGAVKE</sequence>
<feature type="transmembrane region" description="Helical" evidence="7">
    <location>
        <begin position="249"/>
        <end position="267"/>
    </location>
</feature>
<evidence type="ECO:0000256" key="3">
    <source>
        <dbReference type="ARBA" id="ARBA00022475"/>
    </source>
</evidence>
<gene>
    <name evidence="9" type="primary">araQ_4</name>
    <name evidence="9" type="ORF">BN996_03131</name>
</gene>
<evidence type="ECO:0000256" key="4">
    <source>
        <dbReference type="ARBA" id="ARBA00022692"/>
    </source>
</evidence>
<reference evidence="10" key="1">
    <citation type="submission" date="2015-03" db="EMBL/GenBank/DDBJ databases">
        <authorList>
            <person name="Urmite Genomes"/>
        </authorList>
    </citation>
    <scope>NUCLEOTIDE SEQUENCE [LARGE SCALE GENOMIC DNA]</scope>
    <source>
        <strain evidence="10">Arc-Hr</strain>
    </source>
</reference>
<keyword evidence="4 7" id="KW-0812">Transmembrane</keyword>
<feature type="domain" description="ABC transmembrane type-1" evidence="8">
    <location>
        <begin position="79"/>
        <end position="267"/>
    </location>
</feature>
<evidence type="ECO:0000313" key="9">
    <source>
        <dbReference type="EMBL" id="CQR52428.1"/>
    </source>
</evidence>
<evidence type="ECO:0000313" key="10">
    <source>
        <dbReference type="Proteomes" id="UP000198902"/>
    </source>
</evidence>
<evidence type="ECO:0000256" key="1">
    <source>
        <dbReference type="ARBA" id="ARBA00004651"/>
    </source>
</evidence>
<feature type="transmembrane region" description="Helical" evidence="7">
    <location>
        <begin position="79"/>
        <end position="103"/>
    </location>
</feature>
<evidence type="ECO:0000256" key="5">
    <source>
        <dbReference type="ARBA" id="ARBA00022989"/>
    </source>
</evidence>
<feature type="transmembrane region" description="Helical" evidence="7">
    <location>
        <begin position="144"/>
        <end position="164"/>
    </location>
</feature>
<protein>
    <submittedName>
        <fullName evidence="9">L-arabinose transport system permease protein AraQ</fullName>
    </submittedName>
</protein>
<feature type="transmembrane region" description="Helical" evidence="7">
    <location>
        <begin position="115"/>
        <end position="138"/>
    </location>
</feature>
<keyword evidence="3" id="KW-1003">Cell membrane</keyword>
<proteinExistence type="inferred from homology"/>
<dbReference type="PROSITE" id="PS50928">
    <property type="entry name" value="ABC_TM1"/>
    <property type="match status" value="1"/>
</dbReference>
<dbReference type="RefSeq" id="WP_089780582.1">
    <property type="nucleotide sequence ID" value="NZ_CABLRR010000004.1"/>
</dbReference>
<keyword evidence="6 7" id="KW-0472">Membrane</keyword>
<evidence type="ECO:0000259" key="8">
    <source>
        <dbReference type="PROSITE" id="PS50928"/>
    </source>
</evidence>
<comment type="similarity">
    <text evidence="7">Belongs to the binding-protein-dependent transport system permease family.</text>
</comment>
<dbReference type="Proteomes" id="UP000198902">
    <property type="component" value="Unassembled WGS sequence"/>
</dbReference>
<dbReference type="InterPro" id="IPR000515">
    <property type="entry name" value="MetI-like"/>
</dbReference>
<organism evidence="9 10">
    <name type="scientific">Haloferax massiliensis</name>
    <dbReference type="NCBI Taxonomy" id="1476858"/>
    <lineage>
        <taxon>Archaea</taxon>
        <taxon>Methanobacteriati</taxon>
        <taxon>Methanobacteriota</taxon>
        <taxon>Stenosarchaea group</taxon>
        <taxon>Halobacteria</taxon>
        <taxon>Halobacteriales</taxon>
        <taxon>Haloferacaceae</taxon>
        <taxon>Haloferax</taxon>
    </lineage>
</organism>
<evidence type="ECO:0000256" key="6">
    <source>
        <dbReference type="ARBA" id="ARBA00023136"/>
    </source>
</evidence>
<dbReference type="SUPFAM" id="SSF161098">
    <property type="entry name" value="MetI-like"/>
    <property type="match status" value="1"/>
</dbReference>
<feature type="transmembrane region" description="Helical" evidence="7">
    <location>
        <begin position="202"/>
        <end position="222"/>
    </location>
</feature>
<comment type="subcellular location">
    <subcellularLocation>
        <location evidence="1 7">Cell membrane</location>
        <topology evidence="1 7">Multi-pass membrane protein</topology>
    </subcellularLocation>
</comment>
<dbReference type="PANTHER" id="PTHR43744">
    <property type="entry name" value="ABC TRANSPORTER PERMEASE PROTEIN MG189-RELATED-RELATED"/>
    <property type="match status" value="1"/>
</dbReference>
<dbReference type="PANTHER" id="PTHR43744:SF2">
    <property type="entry name" value="ARABINOOLIGOSACCHARIDES TRANSPORT SYSTEM PERMEASE PROTEIN ARAQ"/>
    <property type="match status" value="1"/>
</dbReference>
<name>A0A0D6JUS5_9EURY</name>
<dbReference type="Pfam" id="PF00528">
    <property type="entry name" value="BPD_transp_1"/>
    <property type="match status" value="1"/>
</dbReference>
<dbReference type="CDD" id="cd06261">
    <property type="entry name" value="TM_PBP2"/>
    <property type="match status" value="1"/>
</dbReference>
<keyword evidence="10" id="KW-1185">Reference proteome</keyword>
<feature type="transmembrane region" description="Helical" evidence="7">
    <location>
        <begin position="12"/>
        <end position="34"/>
    </location>
</feature>
<dbReference type="Gene3D" id="1.10.3720.10">
    <property type="entry name" value="MetI-like"/>
    <property type="match status" value="1"/>
</dbReference>
<dbReference type="AlphaFoldDB" id="A0A0D6JUS5"/>
<dbReference type="GO" id="GO:0055085">
    <property type="term" value="P:transmembrane transport"/>
    <property type="evidence" value="ECO:0007669"/>
    <property type="project" value="InterPro"/>
</dbReference>
<evidence type="ECO:0000256" key="2">
    <source>
        <dbReference type="ARBA" id="ARBA00022448"/>
    </source>
</evidence>
<keyword evidence="2 7" id="KW-0813">Transport</keyword>
<dbReference type="EMBL" id="CSTE01000004">
    <property type="protein sequence ID" value="CQR52428.1"/>
    <property type="molecule type" value="Genomic_DNA"/>
</dbReference>
<dbReference type="InterPro" id="IPR035906">
    <property type="entry name" value="MetI-like_sf"/>
</dbReference>
<accession>A0A0D6JUS5</accession>